<organism evidence="1 2">
    <name type="scientific">Camellia lanceoleosa</name>
    <dbReference type="NCBI Taxonomy" id="1840588"/>
    <lineage>
        <taxon>Eukaryota</taxon>
        <taxon>Viridiplantae</taxon>
        <taxon>Streptophyta</taxon>
        <taxon>Embryophyta</taxon>
        <taxon>Tracheophyta</taxon>
        <taxon>Spermatophyta</taxon>
        <taxon>Magnoliopsida</taxon>
        <taxon>eudicotyledons</taxon>
        <taxon>Gunneridae</taxon>
        <taxon>Pentapetalae</taxon>
        <taxon>asterids</taxon>
        <taxon>Ericales</taxon>
        <taxon>Theaceae</taxon>
        <taxon>Camellia</taxon>
    </lineage>
</organism>
<evidence type="ECO:0000313" key="1">
    <source>
        <dbReference type="EMBL" id="KAI7983798.1"/>
    </source>
</evidence>
<comment type="caution">
    <text evidence="1">The sequence shown here is derived from an EMBL/GenBank/DDBJ whole genome shotgun (WGS) entry which is preliminary data.</text>
</comment>
<sequence>MQKWFSVGGGEEDRQQPHPLTSSLSSSSSSSLLADWNSYALPKPSEQSTALGVFDLDLESAIRSANSISYRVRRTNSPWMRSCERKPQDAGSKKMATELGNSKTKRKRVFSITPFDSSEILVFSEMRLWDSLLNWLSSEEEPLEHIIGHEKSTADILCLLKTCHGSEASNLLLTKDVLGIVGTLGKVDDDNLSRLLSEYLGIETMLAVVCKTYDGVKALETYENDGSVSKSFGLHGLGTSIGRHLDGRFQVICLENLRSGAVDLICVDFVSALTP</sequence>
<dbReference type="EMBL" id="CM045768">
    <property type="protein sequence ID" value="KAI7983798.1"/>
    <property type="molecule type" value="Genomic_DNA"/>
</dbReference>
<keyword evidence="2" id="KW-1185">Reference proteome</keyword>
<dbReference type="Proteomes" id="UP001060215">
    <property type="component" value="Chromosome 11"/>
</dbReference>
<reference evidence="1 2" key="1">
    <citation type="journal article" date="2022" name="Plant J.">
        <title>Chromosome-level genome of Camellia lanceoleosa provides a valuable resource for understanding genome evolution and self-incompatibility.</title>
        <authorList>
            <person name="Gong W."/>
            <person name="Xiao S."/>
            <person name="Wang L."/>
            <person name="Liao Z."/>
            <person name="Chang Y."/>
            <person name="Mo W."/>
            <person name="Hu G."/>
            <person name="Li W."/>
            <person name="Zhao G."/>
            <person name="Zhu H."/>
            <person name="Hu X."/>
            <person name="Ji K."/>
            <person name="Xiang X."/>
            <person name="Song Q."/>
            <person name="Yuan D."/>
            <person name="Jin S."/>
            <person name="Zhang L."/>
        </authorList>
    </citation>
    <scope>NUCLEOTIDE SEQUENCE [LARGE SCALE GENOMIC DNA]</scope>
    <source>
        <strain evidence="1">SQ_2022a</strain>
    </source>
</reference>
<protein>
    <submittedName>
        <fullName evidence="1">Protein DEFECTIVE IN MERISTEM SILENCING 3</fullName>
    </submittedName>
</protein>
<name>A0ACC0F6R9_9ERIC</name>
<accession>A0ACC0F6R9</accession>
<proteinExistence type="predicted"/>
<gene>
    <name evidence="1" type="ORF">LOK49_LG15G01764</name>
</gene>
<evidence type="ECO:0000313" key="2">
    <source>
        <dbReference type="Proteomes" id="UP001060215"/>
    </source>
</evidence>